<evidence type="ECO:0000256" key="2">
    <source>
        <dbReference type="ARBA" id="ARBA00011245"/>
    </source>
</evidence>
<evidence type="ECO:0000313" key="8">
    <source>
        <dbReference type="EMBL" id="GAA4380628.1"/>
    </source>
</evidence>
<dbReference type="InterPro" id="IPR029486">
    <property type="entry name" value="GH97_N"/>
</dbReference>
<dbReference type="Gene3D" id="2.70.98.10">
    <property type="match status" value="1"/>
</dbReference>
<evidence type="ECO:0000256" key="3">
    <source>
        <dbReference type="ARBA" id="ARBA00022837"/>
    </source>
</evidence>
<dbReference type="InterPro" id="IPR014718">
    <property type="entry name" value="GH-type_carb-bd"/>
</dbReference>
<keyword evidence="3" id="KW-0106">Calcium</keyword>
<dbReference type="Pfam" id="PF14508">
    <property type="entry name" value="GH97_N"/>
    <property type="match status" value="1"/>
</dbReference>
<feature type="domain" description="Glycosyl-hydrolase 97 catalytic" evidence="5">
    <location>
        <begin position="308"/>
        <end position="504"/>
    </location>
</feature>
<feature type="domain" description="Glycosyl-hydrolase 97 N-terminal" evidence="6">
    <location>
        <begin position="23"/>
        <end position="290"/>
    </location>
</feature>
<organism evidence="8 9">
    <name type="scientific">Hymenobacter koreensis</name>
    <dbReference type="NCBI Taxonomy" id="1084523"/>
    <lineage>
        <taxon>Bacteria</taxon>
        <taxon>Pseudomonadati</taxon>
        <taxon>Bacteroidota</taxon>
        <taxon>Cytophagia</taxon>
        <taxon>Cytophagales</taxon>
        <taxon>Hymenobacteraceae</taxon>
        <taxon>Hymenobacter</taxon>
    </lineage>
</organism>
<dbReference type="InterPro" id="IPR019563">
    <property type="entry name" value="GH97_catalytic"/>
</dbReference>
<evidence type="ECO:0000256" key="4">
    <source>
        <dbReference type="SAM" id="SignalP"/>
    </source>
</evidence>
<accession>A0ABP8IYU6</accession>
<keyword evidence="8" id="KW-0378">Hydrolase</keyword>
<evidence type="ECO:0000259" key="7">
    <source>
        <dbReference type="Pfam" id="PF14509"/>
    </source>
</evidence>
<comment type="subunit">
    <text evidence="2">Monomer.</text>
</comment>
<comment type="caution">
    <text evidence="8">The sequence shown here is derived from an EMBL/GenBank/DDBJ whole genome shotgun (WGS) entry which is preliminary data.</text>
</comment>
<dbReference type="InterPro" id="IPR052720">
    <property type="entry name" value="Glycosyl_hydrolase_97"/>
</dbReference>
<dbReference type="InterPro" id="IPR029483">
    <property type="entry name" value="GH97_C"/>
</dbReference>
<dbReference type="Proteomes" id="UP001500454">
    <property type="component" value="Unassembled WGS sequence"/>
</dbReference>
<dbReference type="PANTHER" id="PTHR35803">
    <property type="entry name" value="GLUCAN 1,4-ALPHA-GLUCOSIDASE SUSB-RELATED"/>
    <property type="match status" value="1"/>
</dbReference>
<feature type="domain" description="Glycosyl-hydrolase 97 C-terminal oligomerisation" evidence="7">
    <location>
        <begin position="602"/>
        <end position="703"/>
    </location>
</feature>
<feature type="chain" id="PRO_5046257103" evidence="4">
    <location>
        <begin position="21"/>
        <end position="711"/>
    </location>
</feature>
<dbReference type="GO" id="GO:0016787">
    <property type="term" value="F:hydrolase activity"/>
    <property type="evidence" value="ECO:0007669"/>
    <property type="project" value="UniProtKB-KW"/>
</dbReference>
<feature type="signal peptide" evidence="4">
    <location>
        <begin position="1"/>
        <end position="20"/>
    </location>
</feature>
<evidence type="ECO:0000259" key="5">
    <source>
        <dbReference type="Pfam" id="PF10566"/>
    </source>
</evidence>
<comment type="cofactor">
    <cofactor evidence="1">
        <name>Ca(2+)</name>
        <dbReference type="ChEBI" id="CHEBI:29108"/>
    </cofactor>
</comment>
<dbReference type="Gene3D" id="3.20.20.70">
    <property type="entry name" value="Aldolase class I"/>
    <property type="match status" value="1"/>
</dbReference>
<dbReference type="InterPro" id="IPR013785">
    <property type="entry name" value="Aldolase_TIM"/>
</dbReference>
<evidence type="ECO:0000259" key="6">
    <source>
        <dbReference type="Pfam" id="PF14508"/>
    </source>
</evidence>
<dbReference type="Pfam" id="PF10566">
    <property type="entry name" value="Glyco_hydro_97"/>
    <property type="match status" value="1"/>
</dbReference>
<dbReference type="PANTHER" id="PTHR35803:SF1">
    <property type="entry name" value="GLUCAN 1,4-ALPHA-GLUCOSIDASE SUSB"/>
    <property type="match status" value="1"/>
</dbReference>
<proteinExistence type="predicted"/>
<protein>
    <submittedName>
        <fullName evidence="8">Glycoside hydrolase family 97 protein</fullName>
    </submittedName>
</protein>
<dbReference type="InterPro" id="IPR017853">
    <property type="entry name" value="GH"/>
</dbReference>
<evidence type="ECO:0000256" key="1">
    <source>
        <dbReference type="ARBA" id="ARBA00001913"/>
    </source>
</evidence>
<gene>
    <name evidence="8" type="ORF">GCM10023186_19360</name>
</gene>
<reference evidence="9" key="1">
    <citation type="journal article" date="2019" name="Int. J. Syst. Evol. Microbiol.">
        <title>The Global Catalogue of Microorganisms (GCM) 10K type strain sequencing project: providing services to taxonomists for standard genome sequencing and annotation.</title>
        <authorList>
            <consortium name="The Broad Institute Genomics Platform"/>
            <consortium name="The Broad Institute Genome Sequencing Center for Infectious Disease"/>
            <person name="Wu L."/>
            <person name="Ma J."/>
        </authorList>
    </citation>
    <scope>NUCLEOTIDE SEQUENCE [LARGE SCALE GENOMIC DNA]</scope>
    <source>
        <strain evidence="9">JCM 17924</strain>
    </source>
</reference>
<keyword evidence="9" id="KW-1185">Reference proteome</keyword>
<keyword evidence="4" id="KW-0732">Signal</keyword>
<dbReference type="SUPFAM" id="SSF51445">
    <property type="entry name" value="(Trans)glycosidases"/>
    <property type="match status" value="1"/>
</dbReference>
<dbReference type="RefSeq" id="WP_345223665.1">
    <property type="nucleotide sequence ID" value="NZ_BAABHA010000004.1"/>
</dbReference>
<sequence length="711" mass="80508">MNRAFLTLAATLLASLPTLSQRLHSPTNKLALSFQLGPTGEPTYQLSFGSKTVLKPSRLAVLVQGQPGFEKGLTVVKTDSAQADETWAPVWGEVKQIRNRYKELAVTLQQPGPEKRQLRVRFRLFDDGLGFRYEFPEQPNLKYFTVQDERTEFNLAADCKTFWIRGDYDTNEYLYATTKLSEVGPKNTPSTPEIGVQVPVAPNAVQTPLMLKSPDGLYINIHEAALVNYPAMSLLVDNARFDLTSQLTPDATGAKAYLQAPCHTPWRTVVVSDKAPEVLTSKLILNLNEPSKLQDVSWITPQKYVGVWWEMHVNRSSWDYAKVNNIKLNQTDWQALKPHGRHGANTANVKRYIDFAAKNGLQSVLVEGWNVGWEDWYGNWKEEVFDFVTPYPDFDVQELQRYAASKNVKLIMHHETSGSVTNYERRMPAAYQFMQDHGYDAVKTGYVGRIIPRGEHHDGQWMSNHFVRAAEQTAARRIMINMHESIRPTGLHRTYPNWLANEAARGNEFNAWSQGNPPEHETILPFTRLMGGPMDYTPGIFQIKLEHWNPTANKGRQVHTTLAKQLALYVTMYSPLQMAADLPEAYEQRPDAFQFIKDVPVDWDDTQVLEAEPGDYITTARKAKGKDEWYLGAITDEQARQSRVPLTFLTPGQKYVATVYADGKTADWEKNPMSYQIRRMTVDSKSVLKLQLAPGGGTAVSFKPTKAAGFR</sequence>
<dbReference type="Pfam" id="PF14509">
    <property type="entry name" value="GH97_C"/>
    <property type="match status" value="1"/>
</dbReference>
<name>A0ABP8IYU6_9BACT</name>
<dbReference type="EMBL" id="BAABHA010000004">
    <property type="protein sequence ID" value="GAA4380628.1"/>
    <property type="molecule type" value="Genomic_DNA"/>
</dbReference>
<evidence type="ECO:0000313" key="9">
    <source>
        <dbReference type="Proteomes" id="UP001500454"/>
    </source>
</evidence>